<dbReference type="FunFam" id="3.40.50.720:FF:000208">
    <property type="entry name" value="Prephenate dehydrogenase"/>
    <property type="match status" value="1"/>
</dbReference>
<keyword evidence="5" id="KW-0028">Amino-acid biosynthesis</keyword>
<evidence type="ECO:0000256" key="8">
    <source>
        <dbReference type="ARBA" id="ARBA00023141"/>
    </source>
</evidence>
<dbReference type="InterPro" id="IPR046825">
    <property type="entry name" value="PDH_C"/>
</dbReference>
<organism evidence="11 12">
    <name type="scientific">Oceanibaculum indicum</name>
    <dbReference type="NCBI Taxonomy" id="526216"/>
    <lineage>
        <taxon>Bacteria</taxon>
        <taxon>Pseudomonadati</taxon>
        <taxon>Pseudomonadota</taxon>
        <taxon>Alphaproteobacteria</taxon>
        <taxon>Rhodospirillales</taxon>
        <taxon>Oceanibaculaceae</taxon>
        <taxon>Oceanibaculum</taxon>
    </lineage>
</organism>
<dbReference type="SUPFAM" id="SSF51735">
    <property type="entry name" value="NAD(P)-binding Rossmann-fold domains"/>
    <property type="match status" value="1"/>
</dbReference>
<proteinExistence type="inferred from homology"/>
<comment type="caution">
    <text evidence="11">The sequence shown here is derived from an EMBL/GenBank/DDBJ whole genome shotgun (WGS) entry which is preliminary data.</text>
</comment>
<evidence type="ECO:0000313" key="12">
    <source>
        <dbReference type="Proteomes" id="UP000277424"/>
    </source>
</evidence>
<dbReference type="FunFam" id="1.10.3660.10:FF:000003">
    <property type="entry name" value="Prephenate dehydrogenase"/>
    <property type="match status" value="1"/>
</dbReference>
<dbReference type="GO" id="GO:0070403">
    <property type="term" value="F:NAD+ binding"/>
    <property type="evidence" value="ECO:0007669"/>
    <property type="project" value="InterPro"/>
</dbReference>
<dbReference type="PROSITE" id="PS51176">
    <property type="entry name" value="PDH_ADH"/>
    <property type="match status" value="1"/>
</dbReference>
<evidence type="ECO:0000256" key="3">
    <source>
        <dbReference type="ARBA" id="ARBA00012068"/>
    </source>
</evidence>
<dbReference type="InterPro" id="IPR003099">
    <property type="entry name" value="Prephen_DH"/>
</dbReference>
<evidence type="ECO:0000259" key="10">
    <source>
        <dbReference type="PROSITE" id="PS51176"/>
    </source>
</evidence>
<comment type="catalytic activity">
    <reaction evidence="9">
        <text>prephenate + NAD(+) = 3-(4-hydroxyphenyl)pyruvate + CO2 + NADH</text>
        <dbReference type="Rhea" id="RHEA:13869"/>
        <dbReference type="ChEBI" id="CHEBI:16526"/>
        <dbReference type="ChEBI" id="CHEBI:29934"/>
        <dbReference type="ChEBI" id="CHEBI:36242"/>
        <dbReference type="ChEBI" id="CHEBI:57540"/>
        <dbReference type="ChEBI" id="CHEBI:57945"/>
        <dbReference type="EC" id="1.3.1.12"/>
    </reaction>
</comment>
<keyword evidence="7" id="KW-0520">NAD</keyword>
<evidence type="ECO:0000256" key="9">
    <source>
        <dbReference type="ARBA" id="ARBA00049260"/>
    </source>
</evidence>
<keyword evidence="8" id="KW-0057">Aromatic amino acid biosynthesis</keyword>
<dbReference type="OrthoDB" id="9802008at2"/>
<dbReference type="Gene3D" id="1.10.3660.10">
    <property type="entry name" value="6-phosphogluconate dehydrogenase C-terminal like domain"/>
    <property type="match status" value="1"/>
</dbReference>
<keyword evidence="6" id="KW-0560">Oxidoreductase</keyword>
<dbReference type="Pfam" id="PF02153">
    <property type="entry name" value="PDH_N"/>
    <property type="match status" value="1"/>
</dbReference>
<dbReference type="GO" id="GO:0008977">
    <property type="term" value="F:prephenate dehydrogenase (NAD+) activity"/>
    <property type="evidence" value="ECO:0007669"/>
    <property type="project" value="UniProtKB-EC"/>
</dbReference>
<dbReference type="GO" id="GO:0006571">
    <property type="term" value="P:tyrosine biosynthetic process"/>
    <property type="evidence" value="ECO:0007669"/>
    <property type="project" value="UniProtKB-KW"/>
</dbReference>
<evidence type="ECO:0000256" key="6">
    <source>
        <dbReference type="ARBA" id="ARBA00023002"/>
    </source>
</evidence>
<evidence type="ECO:0000256" key="1">
    <source>
        <dbReference type="ARBA" id="ARBA00005067"/>
    </source>
</evidence>
<dbReference type="EC" id="1.3.1.12" evidence="3"/>
<dbReference type="InterPro" id="IPR036291">
    <property type="entry name" value="NAD(P)-bd_dom_sf"/>
</dbReference>
<keyword evidence="4" id="KW-0827">Tyrosine biosynthesis</keyword>
<dbReference type="NCBIfam" id="NF005694">
    <property type="entry name" value="PRK07502.1"/>
    <property type="match status" value="1"/>
</dbReference>
<dbReference type="AlphaFoldDB" id="A0A420WMY5"/>
<dbReference type="GO" id="GO:0004665">
    <property type="term" value="F:prephenate dehydrogenase (NADP+) activity"/>
    <property type="evidence" value="ECO:0007669"/>
    <property type="project" value="InterPro"/>
</dbReference>
<comment type="similarity">
    <text evidence="2">Belongs to the prephenate/arogenate dehydrogenase family.</text>
</comment>
<name>A0A420WMY5_9PROT</name>
<dbReference type="RefSeq" id="WP_121216809.1">
    <property type="nucleotide sequence ID" value="NZ_RBIG01000001.1"/>
</dbReference>
<dbReference type="SUPFAM" id="SSF48179">
    <property type="entry name" value="6-phosphogluconate dehydrogenase C-terminal domain-like"/>
    <property type="match status" value="1"/>
</dbReference>
<gene>
    <name evidence="11" type="ORF">BCL74_0173</name>
</gene>
<evidence type="ECO:0000256" key="5">
    <source>
        <dbReference type="ARBA" id="ARBA00022605"/>
    </source>
</evidence>
<dbReference type="InterPro" id="IPR046826">
    <property type="entry name" value="PDH_N"/>
</dbReference>
<evidence type="ECO:0000256" key="7">
    <source>
        <dbReference type="ARBA" id="ARBA00023027"/>
    </source>
</evidence>
<evidence type="ECO:0000313" key="11">
    <source>
        <dbReference type="EMBL" id="RKQ72408.1"/>
    </source>
</evidence>
<sequence length="302" mass="32848">MSTQEITPNNDPVFERVALVGAGLIGSSLAWVSRKKGLARHVAVTSRSEATRKRVAELGFADSLHAEAKDAVTDADLVIVCTPVGACGAAAEAIAPYLKPGAIVSDVGSVKMAVVRDMGPHIPEGVHFVPGHPIAGTEHSGPDAGFAELFEGRWCILTPLPGGDPAATAKLRLFWERAGSMIEEMDAEHHDKVLAITSHLPHLIAYTIVSTAVDLEESTKNEVIKFSASGFRDFTRIAASDPVMWRDIFLNNREAVLEMLQRFSEDLSYLQRAIRWGEGDKLQELFTRTRTIRRGIIEAKQA</sequence>
<dbReference type="Proteomes" id="UP000277424">
    <property type="component" value="Unassembled WGS sequence"/>
</dbReference>
<comment type="pathway">
    <text evidence="1">Amino-acid biosynthesis; L-tyrosine biosynthesis; (4-hydroxyphenyl)pyruvate from prephenate (NAD(+) route): step 1/1.</text>
</comment>
<evidence type="ECO:0000256" key="4">
    <source>
        <dbReference type="ARBA" id="ARBA00022498"/>
    </source>
</evidence>
<dbReference type="Pfam" id="PF20463">
    <property type="entry name" value="PDH_C"/>
    <property type="match status" value="1"/>
</dbReference>
<dbReference type="InterPro" id="IPR008927">
    <property type="entry name" value="6-PGluconate_DH-like_C_sf"/>
</dbReference>
<dbReference type="InterPro" id="IPR050812">
    <property type="entry name" value="Preph/Arog_dehydrog"/>
</dbReference>
<reference evidence="11 12" key="1">
    <citation type="submission" date="2018-10" db="EMBL/GenBank/DDBJ databases">
        <title>Comparative analysis of microorganisms from saline springs in Andes Mountain Range, Colombia.</title>
        <authorList>
            <person name="Rubin E."/>
        </authorList>
    </citation>
    <scope>NUCLEOTIDE SEQUENCE [LARGE SCALE GENOMIC DNA]</scope>
    <source>
        <strain evidence="11 12">USBA 36</strain>
    </source>
</reference>
<evidence type="ECO:0000256" key="2">
    <source>
        <dbReference type="ARBA" id="ARBA00007964"/>
    </source>
</evidence>
<dbReference type="PANTHER" id="PTHR21363:SF0">
    <property type="entry name" value="PREPHENATE DEHYDROGENASE [NADP(+)]"/>
    <property type="match status" value="1"/>
</dbReference>
<dbReference type="PANTHER" id="PTHR21363">
    <property type="entry name" value="PREPHENATE DEHYDROGENASE"/>
    <property type="match status" value="1"/>
</dbReference>
<accession>A0A420WMY5</accession>
<dbReference type="EMBL" id="RBIG01000001">
    <property type="protein sequence ID" value="RKQ72408.1"/>
    <property type="molecule type" value="Genomic_DNA"/>
</dbReference>
<protein>
    <recommendedName>
        <fullName evidence="3">prephenate dehydrogenase</fullName>
        <ecNumber evidence="3">1.3.1.12</ecNumber>
    </recommendedName>
</protein>
<feature type="domain" description="Prephenate/arogenate dehydrogenase" evidence="10">
    <location>
        <begin position="15"/>
        <end position="302"/>
    </location>
</feature>
<dbReference type="Gene3D" id="3.40.50.720">
    <property type="entry name" value="NAD(P)-binding Rossmann-like Domain"/>
    <property type="match status" value="1"/>
</dbReference>